<organism evidence="3 4">
    <name type="scientific">Glarea lozoyensis (strain ATCC 20868 / MF5171)</name>
    <dbReference type="NCBI Taxonomy" id="1116229"/>
    <lineage>
        <taxon>Eukaryota</taxon>
        <taxon>Fungi</taxon>
        <taxon>Dikarya</taxon>
        <taxon>Ascomycota</taxon>
        <taxon>Pezizomycotina</taxon>
        <taxon>Leotiomycetes</taxon>
        <taxon>Helotiales</taxon>
        <taxon>Helotiaceae</taxon>
        <taxon>Glarea</taxon>
    </lineage>
</organism>
<proteinExistence type="predicted"/>
<dbReference type="KEGG" id="glz:GLAREA_05866"/>
<dbReference type="OMA" id="REVQYSQ"/>
<name>S3D6V8_GLAL2</name>
<protein>
    <recommendedName>
        <fullName evidence="2">ZW10 C-terminal helical domain-containing protein</fullName>
    </recommendedName>
</protein>
<dbReference type="GeneID" id="19464920"/>
<keyword evidence="4" id="KW-1185">Reference proteome</keyword>
<sequence length="843" mass="94745">MTSTADEARLGDTLIQFSVDGRFPEEEATSAAYVESSAFPVALKALAEAQTDLETEIRKISRESAPDVDTWIAHAQTIQDDIESSRRLASGIVKQAEADKERLANVSDKEHHVAFLEAELAFSEHLAHSLKVLQWMDATLDQVEQLAGESNLLEALQMLEDVRRRISTAAPDETTRAMRIIDDRCSELRKYIHEQLHEAWAALIDFDFDANALTIHKKLPAGRIDLEQAILALDSFKEVDAVAINFWKELDQIIIKPRTILQSGVQPGVAIDGNTIKSTEGSADHTIKSLFADLTGIIRFLFEKLPRDFISHVSDAMMPILSTRVKENWLDNAVPTSLEDLRGYQVALVQVAEFASELDKMHWPDTASFHDWVSGVPKIWLAKRRETSLDWIRHQLSLGVGTPKVAVKVEKRMVAQEETSHLAATEKDTAEDGWDAAWDSGDDNDKPDPAPTMRRHRSSLEEERTTVQSSLPIPEDVIEDDANDGADAWGWGDEDNDGDGERPATPNPEPSPDITPEPSEVVSDLREMTIAEKYYTSSMPQHVLSTVVTIYEDAASLTQEKNSKLPITPAAPGLFNLPTSVLAMYRAISPAYYSQDPNGNLFLYNDAMWLSEQLNNYQEEWKQRKDLSDRSYGKVRLDQETKTLESFGKRAYTNELVSQRTTLKNFLGDTQNFFQQDPITIEADTKNVISYIRDKCKDWTKLLTWSTLASAIGSLVNSVASKLITDIFELTTIGVDDAERIATILTQVEGLSDLFLKPQNVSQPEPISLAPHFVPLWFRLNFLNQVLQSNLNDIRFLWNESDLSLYFSPEEVVELIRLSFENNSNVRGVVREIERGGRGKGRE</sequence>
<dbReference type="GO" id="GO:0005737">
    <property type="term" value="C:cytoplasm"/>
    <property type="evidence" value="ECO:0007669"/>
    <property type="project" value="GOC"/>
</dbReference>
<dbReference type="InterPro" id="IPR046362">
    <property type="entry name" value="Zw10/DSL1_C_sf"/>
</dbReference>
<feature type="region of interest" description="Disordered" evidence="1">
    <location>
        <begin position="418"/>
        <end position="520"/>
    </location>
</feature>
<dbReference type="RefSeq" id="XP_008079471.1">
    <property type="nucleotide sequence ID" value="XM_008081280.1"/>
</dbReference>
<dbReference type="EMBL" id="KE145358">
    <property type="protein sequence ID" value="EPE32854.1"/>
    <property type="molecule type" value="Genomic_DNA"/>
</dbReference>
<dbReference type="eggNOG" id="KOG2163">
    <property type="taxonomic scope" value="Eukaryota"/>
</dbReference>
<gene>
    <name evidence="3" type="ORF">GLAREA_05866</name>
</gene>
<evidence type="ECO:0000259" key="2">
    <source>
        <dbReference type="Pfam" id="PF22766"/>
    </source>
</evidence>
<dbReference type="GO" id="GO:0006888">
    <property type="term" value="P:endoplasmic reticulum to Golgi vesicle-mediated transport"/>
    <property type="evidence" value="ECO:0007669"/>
    <property type="project" value="TreeGrafter"/>
</dbReference>
<feature type="domain" description="ZW10 C-terminal helical" evidence="2">
    <location>
        <begin position="687"/>
        <end position="823"/>
    </location>
</feature>
<evidence type="ECO:0000313" key="4">
    <source>
        <dbReference type="Proteomes" id="UP000016922"/>
    </source>
</evidence>
<feature type="compositionally biased region" description="Basic and acidic residues" evidence="1">
    <location>
        <begin position="418"/>
        <end position="430"/>
    </location>
</feature>
<dbReference type="OrthoDB" id="534815at2759"/>
<evidence type="ECO:0000313" key="3">
    <source>
        <dbReference type="EMBL" id="EPE32854.1"/>
    </source>
</evidence>
<dbReference type="Pfam" id="PF22766">
    <property type="entry name" value="ZW10_C2"/>
    <property type="match status" value="1"/>
</dbReference>
<feature type="compositionally biased region" description="Pro residues" evidence="1">
    <location>
        <begin position="505"/>
        <end position="515"/>
    </location>
</feature>
<dbReference type="HOGENOM" id="CLU_006571_0_0_1"/>
<dbReference type="GO" id="GO:0007094">
    <property type="term" value="P:mitotic spindle assembly checkpoint signaling"/>
    <property type="evidence" value="ECO:0007669"/>
    <property type="project" value="TreeGrafter"/>
</dbReference>
<dbReference type="PANTHER" id="PTHR12205">
    <property type="entry name" value="CENTROMERE/KINETOCHORE PROTEIN ZW10"/>
    <property type="match status" value="1"/>
</dbReference>
<dbReference type="STRING" id="1116229.S3D6V8"/>
<accession>S3D6V8</accession>
<dbReference type="GO" id="GO:1990423">
    <property type="term" value="C:RZZ complex"/>
    <property type="evidence" value="ECO:0007669"/>
    <property type="project" value="TreeGrafter"/>
</dbReference>
<dbReference type="AlphaFoldDB" id="S3D6V8"/>
<dbReference type="PANTHER" id="PTHR12205:SF0">
    <property type="entry name" value="CENTROMERE_KINETOCHORE PROTEIN ZW10 HOMOLOG"/>
    <property type="match status" value="1"/>
</dbReference>
<dbReference type="Gene3D" id="1.10.357.150">
    <property type="match status" value="1"/>
</dbReference>
<reference evidence="3 4" key="1">
    <citation type="journal article" date="2013" name="BMC Genomics">
        <title>Genomics-driven discovery of the pneumocandin biosynthetic gene cluster in the fungus Glarea lozoyensis.</title>
        <authorList>
            <person name="Chen L."/>
            <person name="Yue Q."/>
            <person name="Zhang X."/>
            <person name="Xiang M."/>
            <person name="Wang C."/>
            <person name="Li S."/>
            <person name="Che Y."/>
            <person name="Ortiz-Lopez F.J."/>
            <person name="Bills G.F."/>
            <person name="Liu X."/>
            <person name="An Z."/>
        </authorList>
    </citation>
    <scope>NUCLEOTIDE SEQUENCE [LARGE SCALE GENOMIC DNA]</scope>
    <source>
        <strain evidence="4">ATCC 20868 / MF5171</strain>
    </source>
</reference>
<dbReference type="Proteomes" id="UP000016922">
    <property type="component" value="Unassembled WGS sequence"/>
</dbReference>
<evidence type="ECO:0000256" key="1">
    <source>
        <dbReference type="SAM" id="MobiDB-lite"/>
    </source>
</evidence>
<dbReference type="InterPro" id="IPR055148">
    <property type="entry name" value="ZW10_C_2"/>
</dbReference>